<proteinExistence type="predicted"/>
<gene>
    <name evidence="1" type="ORF">Drose_08375</name>
</gene>
<evidence type="ECO:0000313" key="1">
    <source>
        <dbReference type="EMBL" id="UWZ38247.1"/>
    </source>
</evidence>
<reference evidence="1" key="1">
    <citation type="submission" date="2021-04" db="EMBL/GenBank/DDBJ databases">
        <title>Biosynthetic gene clusters of Dactylosporangioum roseum.</title>
        <authorList>
            <person name="Hartkoorn R.C."/>
            <person name="Beaudoing E."/>
            <person name="Hot D."/>
            <person name="Moureu S."/>
        </authorList>
    </citation>
    <scope>NUCLEOTIDE SEQUENCE</scope>
    <source>
        <strain evidence="1">NRRL B-16295</strain>
    </source>
</reference>
<dbReference type="InterPro" id="IPR023214">
    <property type="entry name" value="HAD_sf"/>
</dbReference>
<keyword evidence="2" id="KW-1185">Reference proteome</keyword>
<dbReference type="Proteomes" id="UP001058271">
    <property type="component" value="Chromosome"/>
</dbReference>
<accession>A0ABY5ZBT5</accession>
<evidence type="ECO:0000313" key="2">
    <source>
        <dbReference type="Proteomes" id="UP001058271"/>
    </source>
</evidence>
<name>A0ABY5ZBT5_9ACTN</name>
<sequence length="56" mass="5685">MLTVEDAPAGVPAGKAAGSHVADLRTVPGADFTVERLAGLHARATRAGTGPRPHTR</sequence>
<dbReference type="Gene3D" id="3.40.50.1000">
    <property type="entry name" value="HAD superfamily/HAD-like"/>
    <property type="match status" value="1"/>
</dbReference>
<dbReference type="EMBL" id="CP073721">
    <property type="protein sequence ID" value="UWZ38247.1"/>
    <property type="molecule type" value="Genomic_DNA"/>
</dbReference>
<protein>
    <submittedName>
        <fullName evidence="1">Uncharacterized protein</fullName>
    </submittedName>
</protein>
<organism evidence="1 2">
    <name type="scientific">Dactylosporangium roseum</name>
    <dbReference type="NCBI Taxonomy" id="47989"/>
    <lineage>
        <taxon>Bacteria</taxon>
        <taxon>Bacillati</taxon>
        <taxon>Actinomycetota</taxon>
        <taxon>Actinomycetes</taxon>
        <taxon>Micromonosporales</taxon>
        <taxon>Micromonosporaceae</taxon>
        <taxon>Dactylosporangium</taxon>
    </lineage>
</organism>
<dbReference type="RefSeq" id="WP_260727611.1">
    <property type="nucleotide sequence ID" value="NZ_BAAABS010000033.1"/>
</dbReference>